<evidence type="ECO:0000313" key="2">
    <source>
        <dbReference type="EMBL" id="SEG07658.1"/>
    </source>
</evidence>
<dbReference type="RefSeq" id="WP_104008436.1">
    <property type="nucleotide sequence ID" value="NZ_FNVD01000010.1"/>
</dbReference>
<gene>
    <name evidence="2" type="ORF">SAMN05421751_11018</name>
</gene>
<dbReference type="PANTHER" id="PTHR43798">
    <property type="entry name" value="MONOACYLGLYCEROL LIPASE"/>
    <property type="match status" value="1"/>
</dbReference>
<dbReference type="Gene3D" id="3.40.50.1820">
    <property type="entry name" value="alpha/beta hydrolase"/>
    <property type="match status" value="1"/>
</dbReference>
<dbReference type="Pfam" id="PF12697">
    <property type="entry name" value="Abhydrolase_6"/>
    <property type="match status" value="1"/>
</dbReference>
<evidence type="ECO:0000259" key="1">
    <source>
        <dbReference type="Pfam" id="PF12697"/>
    </source>
</evidence>
<dbReference type="SUPFAM" id="SSF53474">
    <property type="entry name" value="alpha/beta-Hydrolases"/>
    <property type="match status" value="1"/>
</dbReference>
<sequence length="237" mass="26469">MTEPLVLLPGMMCDARLFWPQINALSRDHAVMVAPITRGDTIEEIAEGLLDQLPARFALAGLSMGGIVAMEILRRVPERVVRLCLMDTDPLGETPQIAAMREPWIAQARAGRLDIAMEESLKPAFLAPGPERMTLLRFMYEMAQDLGAELFVRQSRALQRRVDQQDVLRRYRGPTLILCGEHDGLTPVKRHEAMAALMPNARLVIVPEAGHLPTLEQPEAVTQELRAWLDGGDRPPR</sequence>
<evidence type="ECO:0000313" key="3">
    <source>
        <dbReference type="Proteomes" id="UP000236742"/>
    </source>
</evidence>
<dbReference type="PRINTS" id="PR00111">
    <property type="entry name" value="ABHYDROLASE"/>
</dbReference>
<dbReference type="InterPro" id="IPR029058">
    <property type="entry name" value="AB_hydrolase_fold"/>
</dbReference>
<proteinExistence type="predicted"/>
<name>A0A1H5X7C9_9RHOB</name>
<reference evidence="2 3" key="1">
    <citation type="submission" date="2016-10" db="EMBL/GenBank/DDBJ databases">
        <authorList>
            <person name="de Groot N.N."/>
        </authorList>
    </citation>
    <scope>NUCLEOTIDE SEQUENCE [LARGE SCALE GENOMIC DNA]</scope>
    <source>
        <strain evidence="2 3">DSM 23413</strain>
    </source>
</reference>
<dbReference type="AlphaFoldDB" id="A0A1H5X7C9"/>
<organism evidence="2 3">
    <name type="scientific">Jhaorihella thermophila</name>
    <dbReference type="NCBI Taxonomy" id="488547"/>
    <lineage>
        <taxon>Bacteria</taxon>
        <taxon>Pseudomonadati</taxon>
        <taxon>Pseudomonadota</taxon>
        <taxon>Alphaproteobacteria</taxon>
        <taxon>Rhodobacterales</taxon>
        <taxon>Paracoccaceae</taxon>
        <taxon>Jhaorihella</taxon>
    </lineage>
</organism>
<feature type="domain" description="AB hydrolase-1" evidence="1">
    <location>
        <begin position="5"/>
        <end position="222"/>
    </location>
</feature>
<protein>
    <submittedName>
        <fullName evidence="2">Pimeloyl-ACP methyl ester carboxylesterase</fullName>
    </submittedName>
</protein>
<dbReference type="InterPro" id="IPR000073">
    <property type="entry name" value="AB_hydrolase_1"/>
</dbReference>
<dbReference type="Proteomes" id="UP000236742">
    <property type="component" value="Unassembled WGS sequence"/>
</dbReference>
<dbReference type="OrthoDB" id="5491135at2"/>
<keyword evidence="3" id="KW-1185">Reference proteome</keyword>
<dbReference type="InterPro" id="IPR050266">
    <property type="entry name" value="AB_hydrolase_sf"/>
</dbReference>
<dbReference type="EMBL" id="FNVD01000010">
    <property type="protein sequence ID" value="SEG07658.1"/>
    <property type="molecule type" value="Genomic_DNA"/>
</dbReference>
<dbReference type="PANTHER" id="PTHR43798:SF29">
    <property type="entry name" value="AB HYDROLASE-1 DOMAIN-CONTAINING PROTEIN"/>
    <property type="match status" value="1"/>
</dbReference>
<accession>A0A1H5X7C9</accession>